<evidence type="ECO:0000313" key="3">
    <source>
        <dbReference type="Proteomes" id="UP000271974"/>
    </source>
</evidence>
<evidence type="ECO:0000256" key="1">
    <source>
        <dbReference type="SAM" id="MobiDB-lite"/>
    </source>
</evidence>
<keyword evidence="3" id="KW-1185">Reference proteome</keyword>
<organism evidence="2 3">
    <name type="scientific">Elysia chlorotica</name>
    <name type="common">Eastern emerald elysia</name>
    <name type="synonym">Sea slug</name>
    <dbReference type="NCBI Taxonomy" id="188477"/>
    <lineage>
        <taxon>Eukaryota</taxon>
        <taxon>Metazoa</taxon>
        <taxon>Spiralia</taxon>
        <taxon>Lophotrochozoa</taxon>
        <taxon>Mollusca</taxon>
        <taxon>Gastropoda</taxon>
        <taxon>Heterobranchia</taxon>
        <taxon>Euthyneura</taxon>
        <taxon>Panpulmonata</taxon>
        <taxon>Sacoglossa</taxon>
        <taxon>Placobranchoidea</taxon>
        <taxon>Plakobranchidae</taxon>
        <taxon>Elysia</taxon>
    </lineage>
</organism>
<dbReference type="EMBL" id="RQTK01000431">
    <property type="protein sequence ID" value="RUS79734.1"/>
    <property type="molecule type" value="Genomic_DNA"/>
</dbReference>
<accession>A0A3S1B4L2</accession>
<feature type="region of interest" description="Disordered" evidence="1">
    <location>
        <begin position="133"/>
        <end position="173"/>
    </location>
</feature>
<proteinExistence type="predicted"/>
<dbReference type="OrthoDB" id="10547951at2759"/>
<dbReference type="Proteomes" id="UP000271974">
    <property type="component" value="Unassembled WGS sequence"/>
</dbReference>
<name>A0A3S1B4L2_ELYCH</name>
<evidence type="ECO:0000313" key="2">
    <source>
        <dbReference type="EMBL" id="RUS79734.1"/>
    </source>
</evidence>
<sequence>MEAKHETESATYKTFVGGLLEFEMPEVPTLNSHLQRFLGSKNNVNNNTSSDRKAAQDKQRGLLHRDKSRNAALVQDQFNEVSTPRTTLSELQAQTLRLSYHAIPKGRSESYTPSPIHSPRTAFVTTEFLQKRLKSAHHGTRGSRDSPADRDRHARGKLLPSHAHADGAGDGRAEEFDEDDLYHTMTEYGLYQELGKINDLYVNKSDHQSKSAKSVMLPELTPY</sequence>
<dbReference type="AlphaFoldDB" id="A0A3S1B4L2"/>
<protein>
    <submittedName>
        <fullName evidence="2">Uncharacterized protein</fullName>
    </submittedName>
</protein>
<comment type="caution">
    <text evidence="2">The sequence shown here is derived from an EMBL/GenBank/DDBJ whole genome shotgun (WGS) entry which is preliminary data.</text>
</comment>
<feature type="compositionally biased region" description="Basic and acidic residues" evidence="1">
    <location>
        <begin position="163"/>
        <end position="173"/>
    </location>
</feature>
<gene>
    <name evidence="2" type="ORF">EGW08_012507</name>
</gene>
<feature type="compositionally biased region" description="Basic and acidic residues" evidence="1">
    <location>
        <begin position="142"/>
        <end position="152"/>
    </location>
</feature>
<reference evidence="2 3" key="1">
    <citation type="submission" date="2019-01" db="EMBL/GenBank/DDBJ databases">
        <title>A draft genome assembly of the solar-powered sea slug Elysia chlorotica.</title>
        <authorList>
            <person name="Cai H."/>
            <person name="Li Q."/>
            <person name="Fang X."/>
            <person name="Li J."/>
            <person name="Curtis N.E."/>
            <person name="Altenburger A."/>
            <person name="Shibata T."/>
            <person name="Feng M."/>
            <person name="Maeda T."/>
            <person name="Schwartz J.A."/>
            <person name="Shigenobu S."/>
            <person name="Lundholm N."/>
            <person name="Nishiyama T."/>
            <person name="Yang H."/>
            <person name="Hasebe M."/>
            <person name="Li S."/>
            <person name="Pierce S.K."/>
            <person name="Wang J."/>
        </authorList>
    </citation>
    <scope>NUCLEOTIDE SEQUENCE [LARGE SCALE GENOMIC DNA]</scope>
    <source>
        <strain evidence="2">EC2010</strain>
        <tissue evidence="2">Whole organism of an adult</tissue>
    </source>
</reference>